<feature type="region of interest" description="Disordered" evidence="5">
    <location>
        <begin position="248"/>
        <end position="314"/>
    </location>
</feature>
<dbReference type="InterPro" id="IPR013083">
    <property type="entry name" value="Znf_RING/FYVE/PHD"/>
</dbReference>
<evidence type="ECO:0000259" key="6">
    <source>
        <dbReference type="PROSITE" id="PS50815"/>
    </source>
</evidence>
<dbReference type="Gene3D" id="3.30.40.10">
    <property type="entry name" value="Zinc/RING finger domain, C3HC4 (zinc finger)"/>
    <property type="match status" value="1"/>
</dbReference>
<dbReference type="AlphaFoldDB" id="A0AAE1KE95"/>
<feature type="region of interest" description="Disordered" evidence="5">
    <location>
        <begin position="104"/>
        <end position="123"/>
    </location>
</feature>
<dbReference type="Gene3D" id="3.30.900.10">
    <property type="entry name" value="HORMA domain"/>
    <property type="match status" value="1"/>
</dbReference>
<dbReference type="GO" id="GO:0034967">
    <property type="term" value="C:Set3 complex"/>
    <property type="evidence" value="ECO:0007669"/>
    <property type="project" value="TreeGrafter"/>
</dbReference>
<protein>
    <recommendedName>
        <fullName evidence="6">HORMA domain-containing protein</fullName>
    </recommendedName>
</protein>
<dbReference type="EMBL" id="JAWQEG010002814">
    <property type="protein sequence ID" value="KAK3869605.1"/>
    <property type="molecule type" value="Genomic_DNA"/>
</dbReference>
<feature type="region of interest" description="Disordered" evidence="5">
    <location>
        <begin position="152"/>
        <end position="184"/>
    </location>
</feature>
<keyword evidence="3" id="KW-0862">Zinc</keyword>
<dbReference type="Pfam" id="PF20826">
    <property type="entry name" value="PHD_5"/>
    <property type="match status" value="1"/>
</dbReference>
<sequence length="1113" mass="121116">MHLAMKLGYYDEVTPADYDPPGFSEGSHMSFVFDKDPITIKVGDINTRFHTLKLRVSVDRQCYSSDEQHSDNIILDLIYSFTHSKDRQEQQQQMVDECDSIVRSVSTRPGSNPSPAATPGLQTNTTMEGLDLSQVSALSAYSLQPVITTTPHGLQPQNLQPLNTTSHNLQPLNTTSHNLQPLNTTSYNLQPQNITSHNLQPHINTTSYNLQPQNTTSHNLQLQNISFYNLQPQINTTTHNLQPQNLTTHNQQHQNTTTHNQQPQNLTSHNQQPHNTTTHNQQHQNTTTQHQNLTTQHQNTTSHNLQPPLNPTTHNDSVVVLSEVLSEEDHMVPNVSSQELRLSSECSQGTQHLPTSATACDLSCDPLTLDTTHTTDAGGDTYIVRCPCGLNEDDGLMILCDVCNTWQHAVCFNVREKTVPEHHICHLCATPLKPSTDPTLHTHPQVDVVCNYRRTLAYLRDIHHGRLTPTLLAKQLDVDITMATILIQHLINNNIIKQRKKYFYVMYGKLKRYMCSQDPSRLTSDVMQTPKSCSMSDIGYEADTTPDLDIGGSSSLRRSLRITRNKSKSPGTLITPNLSDTTLSELSDNLHESDNNNIITNTFNNSADNIITNTFNNSAENTITNTSLNNFADNTITNTTLNNSADNTTIANTLNNSADNTITNTFNNSADNIITNTSFNNSADNTTITNTFNNSADNTTITNITNTLNNSADNTTIANTSINSDNSIINITNNFDNTITNTSINFDNTITNTSNNFDNNTNNITNSNANTNTIANSNIANTACSLITIDGSSKYNLIDLTDSQNTVIASQNNIDSQNIISQDVTIGTQSREVNNNNIKNNNNELQEQEQEEEEEEEAIMMLVSSEDIIAAGGGGGGGSGGGGGGGSGGEIRVVEGGAESSKDIAAGRSVYKIRGEDIAGGGGGRGGEIRVEGGADSSEDITGGRVYEVRGKGGAESSENITRGSVNEVGGAEGAVLSEDIAAGGSKDIAAGGSAYEARSAGGTARRCYRPAAHNTAPATPSIATQDLLGSQDVVGENSQKVSMTQHSHEKVTRGSASKRKKLLSQKPSKSKRKLLSKTWSLNDLEISMSQESDRSDRRTRSTTVKEHVFTFI</sequence>
<dbReference type="GO" id="GO:0006355">
    <property type="term" value="P:regulation of DNA-templated transcription"/>
    <property type="evidence" value="ECO:0007669"/>
    <property type="project" value="TreeGrafter"/>
</dbReference>
<keyword evidence="4" id="KW-0156">Chromatin regulator</keyword>
<reference evidence="7" key="1">
    <citation type="submission" date="2023-10" db="EMBL/GenBank/DDBJ databases">
        <title>Genome assemblies of two species of porcelain crab, Petrolisthes cinctipes and Petrolisthes manimaculis (Anomura: Porcellanidae).</title>
        <authorList>
            <person name="Angst P."/>
        </authorList>
    </citation>
    <scope>NUCLEOTIDE SEQUENCE</scope>
    <source>
        <strain evidence="7">PB745_01</strain>
        <tissue evidence="7">Gill</tissue>
    </source>
</reference>
<dbReference type="InterPro" id="IPR001965">
    <property type="entry name" value="Znf_PHD"/>
</dbReference>
<dbReference type="PROSITE" id="PS50815">
    <property type="entry name" value="HORMA"/>
    <property type="match status" value="1"/>
</dbReference>
<dbReference type="GO" id="GO:0070210">
    <property type="term" value="C:Rpd3L-Expanded complex"/>
    <property type="evidence" value="ECO:0007669"/>
    <property type="project" value="TreeGrafter"/>
</dbReference>
<feature type="region of interest" description="Disordered" evidence="5">
    <location>
        <begin position="1039"/>
        <end position="1075"/>
    </location>
</feature>
<dbReference type="InterPro" id="IPR011011">
    <property type="entry name" value="Znf_FYVE_PHD"/>
</dbReference>
<dbReference type="InterPro" id="IPR003511">
    <property type="entry name" value="HORMA_dom"/>
</dbReference>
<evidence type="ECO:0000256" key="1">
    <source>
        <dbReference type="ARBA" id="ARBA00022723"/>
    </source>
</evidence>
<evidence type="ECO:0000256" key="3">
    <source>
        <dbReference type="ARBA" id="ARBA00022833"/>
    </source>
</evidence>
<feature type="compositionally biased region" description="Low complexity" evidence="5">
    <location>
        <begin position="248"/>
        <end position="306"/>
    </location>
</feature>
<dbReference type="GO" id="GO:0008270">
    <property type="term" value="F:zinc ion binding"/>
    <property type="evidence" value="ECO:0007669"/>
    <property type="project" value="UniProtKB-KW"/>
</dbReference>
<feature type="region of interest" description="Disordered" evidence="5">
    <location>
        <begin position="921"/>
        <end position="941"/>
    </location>
</feature>
<proteinExistence type="predicted"/>
<feature type="region of interest" description="Disordered" evidence="5">
    <location>
        <begin position="833"/>
        <end position="852"/>
    </location>
</feature>
<comment type="caution">
    <text evidence="7">The sequence shown here is derived from an EMBL/GenBank/DDBJ whole genome shotgun (WGS) entry which is preliminary data.</text>
</comment>
<feature type="compositionally biased region" description="Gly residues" evidence="5">
    <location>
        <begin position="871"/>
        <end position="889"/>
    </location>
</feature>
<feature type="region of interest" description="Disordered" evidence="5">
    <location>
        <begin position="870"/>
        <end position="891"/>
    </location>
</feature>
<organism evidence="7 8">
    <name type="scientific">Petrolisthes cinctipes</name>
    <name type="common">Flat porcelain crab</name>
    <dbReference type="NCBI Taxonomy" id="88211"/>
    <lineage>
        <taxon>Eukaryota</taxon>
        <taxon>Metazoa</taxon>
        <taxon>Ecdysozoa</taxon>
        <taxon>Arthropoda</taxon>
        <taxon>Crustacea</taxon>
        <taxon>Multicrustacea</taxon>
        <taxon>Malacostraca</taxon>
        <taxon>Eumalacostraca</taxon>
        <taxon>Eucarida</taxon>
        <taxon>Decapoda</taxon>
        <taxon>Pleocyemata</taxon>
        <taxon>Anomura</taxon>
        <taxon>Galatheoidea</taxon>
        <taxon>Porcellanidae</taxon>
        <taxon>Petrolisthes</taxon>
    </lineage>
</organism>
<evidence type="ECO:0000313" key="7">
    <source>
        <dbReference type="EMBL" id="KAK3869605.1"/>
    </source>
</evidence>
<dbReference type="PANTHER" id="PTHR46462">
    <property type="entry name" value="UPSET, ISOFORM A"/>
    <property type="match status" value="1"/>
</dbReference>
<evidence type="ECO:0000256" key="5">
    <source>
        <dbReference type="SAM" id="MobiDB-lite"/>
    </source>
</evidence>
<dbReference type="Proteomes" id="UP001286313">
    <property type="component" value="Unassembled WGS sequence"/>
</dbReference>
<dbReference type="SUPFAM" id="SSF57903">
    <property type="entry name" value="FYVE/PHD zinc finger"/>
    <property type="match status" value="1"/>
</dbReference>
<dbReference type="InterPro" id="IPR036570">
    <property type="entry name" value="HORMA_dom_sf"/>
</dbReference>
<feature type="domain" description="HORMA" evidence="6">
    <location>
        <begin position="1"/>
        <end position="56"/>
    </location>
</feature>
<feature type="compositionally biased region" description="Low complexity" evidence="5">
    <location>
        <begin position="833"/>
        <end position="845"/>
    </location>
</feature>
<feature type="compositionally biased region" description="Basic residues" evidence="5">
    <location>
        <begin position="1057"/>
        <end position="1075"/>
    </location>
</feature>
<dbReference type="GO" id="GO:0006325">
    <property type="term" value="P:chromatin organization"/>
    <property type="evidence" value="ECO:0007669"/>
    <property type="project" value="UniProtKB-KW"/>
</dbReference>
<name>A0AAE1KE95_PETCI</name>
<dbReference type="PANTHER" id="PTHR46462:SF3">
    <property type="entry name" value="UPSET, ISOFORM A"/>
    <property type="match status" value="1"/>
</dbReference>
<accession>A0AAE1KE95</accession>
<dbReference type="SMART" id="SM00249">
    <property type="entry name" value="PHD"/>
    <property type="match status" value="1"/>
</dbReference>
<evidence type="ECO:0000256" key="2">
    <source>
        <dbReference type="ARBA" id="ARBA00022771"/>
    </source>
</evidence>
<gene>
    <name evidence="7" type="ORF">Pcinc_025099</name>
</gene>
<evidence type="ECO:0000256" key="4">
    <source>
        <dbReference type="ARBA" id="ARBA00022853"/>
    </source>
</evidence>
<keyword evidence="8" id="KW-1185">Reference proteome</keyword>
<evidence type="ECO:0000313" key="8">
    <source>
        <dbReference type="Proteomes" id="UP001286313"/>
    </source>
</evidence>
<keyword evidence="1" id="KW-0479">Metal-binding</keyword>
<keyword evidence="2" id="KW-0863">Zinc-finger</keyword>